<sequence>MEKLEEIIEKVKNDPRNADYTKRGIPPIVQMSENAKILIVGQAPGRKVEETLIPFNDASGVTLRKWLGIDDKTFYSDQIAILPMDFYYPGKGKSGDLPPRKFMAAYHDELRALMPNIELTILVGKYAVDHTLKKDKEPTLTETVRQYARYLPTYFPIVHPSPLNFGWRKKNPWFEQEVVPALQKRVKEILDNKKTAGS</sequence>
<proteinExistence type="predicted"/>
<evidence type="ECO:0000313" key="2">
    <source>
        <dbReference type="Proteomes" id="UP000308836"/>
    </source>
</evidence>
<accession>A0AC61R655</accession>
<keyword evidence="2" id="KW-1185">Reference proteome</keyword>
<organism evidence="1 2">
    <name type="scientific">Dubosiella muris</name>
    <dbReference type="NCBI Taxonomy" id="3038133"/>
    <lineage>
        <taxon>Bacteria</taxon>
        <taxon>Bacillati</taxon>
        <taxon>Bacillota</taxon>
        <taxon>Erysipelotrichia</taxon>
        <taxon>Erysipelotrichales</taxon>
        <taxon>Erysipelotrichaceae</taxon>
        <taxon>Dubosiella</taxon>
    </lineage>
</organism>
<reference evidence="1" key="1">
    <citation type="submission" date="2019-04" db="EMBL/GenBank/DDBJ databases">
        <title>Microbes associate with the intestines of laboratory mice.</title>
        <authorList>
            <person name="Navarre W."/>
            <person name="Wong E."/>
            <person name="Huang K."/>
            <person name="Tropini C."/>
            <person name="Ng K."/>
            <person name="Yu B."/>
        </authorList>
    </citation>
    <scope>NUCLEOTIDE SEQUENCE</scope>
    <source>
        <strain evidence="1">NM09_H32</strain>
    </source>
</reference>
<name>A0AC61R655_9FIRM</name>
<gene>
    <name evidence="1" type="ORF">E5336_09130</name>
</gene>
<evidence type="ECO:0000313" key="1">
    <source>
        <dbReference type="EMBL" id="TGY65313.1"/>
    </source>
</evidence>
<protein>
    <submittedName>
        <fullName evidence="1">Uracil-DNA glycosylase family protein</fullName>
    </submittedName>
</protein>
<dbReference type="EMBL" id="SRYG01000019">
    <property type="protein sequence ID" value="TGY65313.1"/>
    <property type="molecule type" value="Genomic_DNA"/>
</dbReference>
<comment type="caution">
    <text evidence="1">The sequence shown here is derived from an EMBL/GenBank/DDBJ whole genome shotgun (WGS) entry which is preliminary data.</text>
</comment>
<dbReference type="Proteomes" id="UP000308836">
    <property type="component" value="Unassembled WGS sequence"/>
</dbReference>